<gene>
    <name evidence="1" type="ORF">EXIGLDRAFT_284803</name>
</gene>
<reference evidence="1 2" key="1">
    <citation type="journal article" date="2016" name="Mol. Biol. Evol.">
        <title>Comparative Genomics of Early-Diverging Mushroom-Forming Fungi Provides Insights into the Origins of Lignocellulose Decay Capabilities.</title>
        <authorList>
            <person name="Nagy L.G."/>
            <person name="Riley R."/>
            <person name="Tritt A."/>
            <person name="Adam C."/>
            <person name="Daum C."/>
            <person name="Floudas D."/>
            <person name="Sun H."/>
            <person name="Yadav J.S."/>
            <person name="Pangilinan J."/>
            <person name="Larsson K.H."/>
            <person name="Matsuura K."/>
            <person name="Barry K."/>
            <person name="Labutti K."/>
            <person name="Kuo R."/>
            <person name="Ohm R.A."/>
            <person name="Bhattacharya S.S."/>
            <person name="Shirouzu T."/>
            <person name="Yoshinaga Y."/>
            <person name="Martin F.M."/>
            <person name="Grigoriev I.V."/>
            <person name="Hibbett D.S."/>
        </authorList>
    </citation>
    <scope>NUCLEOTIDE SEQUENCE [LARGE SCALE GENOMIC DNA]</scope>
    <source>
        <strain evidence="1 2">HHB12029</strain>
    </source>
</reference>
<protein>
    <submittedName>
        <fullName evidence="1">Uncharacterized protein</fullName>
    </submittedName>
</protein>
<accession>A0A165M3M1</accession>
<dbReference type="EMBL" id="KV425915">
    <property type="protein sequence ID" value="KZV98720.1"/>
    <property type="molecule type" value="Genomic_DNA"/>
</dbReference>
<organism evidence="1 2">
    <name type="scientific">Exidia glandulosa HHB12029</name>
    <dbReference type="NCBI Taxonomy" id="1314781"/>
    <lineage>
        <taxon>Eukaryota</taxon>
        <taxon>Fungi</taxon>
        <taxon>Dikarya</taxon>
        <taxon>Basidiomycota</taxon>
        <taxon>Agaricomycotina</taxon>
        <taxon>Agaricomycetes</taxon>
        <taxon>Auriculariales</taxon>
        <taxon>Exidiaceae</taxon>
        <taxon>Exidia</taxon>
    </lineage>
</organism>
<dbReference type="AlphaFoldDB" id="A0A165M3M1"/>
<dbReference type="Proteomes" id="UP000077266">
    <property type="component" value="Unassembled WGS sequence"/>
</dbReference>
<name>A0A165M3M1_EXIGL</name>
<dbReference type="InParanoid" id="A0A165M3M1"/>
<evidence type="ECO:0000313" key="2">
    <source>
        <dbReference type="Proteomes" id="UP000077266"/>
    </source>
</evidence>
<evidence type="ECO:0000313" key="1">
    <source>
        <dbReference type="EMBL" id="KZV98720.1"/>
    </source>
</evidence>
<keyword evidence="2" id="KW-1185">Reference proteome</keyword>
<proteinExistence type="predicted"/>
<sequence>MAAMPTCSAGKRLSTRQRKWAVHRAAITPEARDAAQRRHRRERTSVRKPARIHAIRTCAVACAQAYRPIWDRPSLSTVHLNALSAGMWCPDVHPRFPGRAWDQHTRVGWSFRPGCGILTMEVAETTLATEELEWNPSMLRFRDGGTPVILRFNHEELAL</sequence>